<accession>A0ABX0WTA8</accession>
<keyword evidence="2" id="KW-1185">Reference proteome</keyword>
<gene>
    <name evidence="1" type="ORF">GGR41_002258</name>
</gene>
<organism evidence="1 2">
    <name type="scientific">Paenalcaligenes hominis</name>
    <dbReference type="NCBI Taxonomy" id="643674"/>
    <lineage>
        <taxon>Bacteria</taxon>
        <taxon>Pseudomonadati</taxon>
        <taxon>Pseudomonadota</taxon>
        <taxon>Betaproteobacteria</taxon>
        <taxon>Burkholderiales</taxon>
        <taxon>Alcaligenaceae</taxon>
        <taxon>Paenalcaligenes</taxon>
    </lineage>
</organism>
<reference evidence="1 2" key="1">
    <citation type="submission" date="2020-03" db="EMBL/GenBank/DDBJ databases">
        <title>Genomic Encyclopedia of Type Strains, Phase IV (KMG-IV): sequencing the most valuable type-strain genomes for metagenomic binning, comparative biology and taxonomic classification.</title>
        <authorList>
            <person name="Goeker M."/>
        </authorList>
    </citation>
    <scope>NUCLEOTIDE SEQUENCE [LARGE SCALE GENOMIC DNA]</scope>
    <source>
        <strain evidence="1 2">DSM 26613</strain>
    </source>
</reference>
<protein>
    <submittedName>
        <fullName evidence="1">Uncharacterized protein</fullName>
    </submittedName>
</protein>
<dbReference type="EMBL" id="JAATIZ010000004">
    <property type="protein sequence ID" value="NJB66003.1"/>
    <property type="molecule type" value="Genomic_DNA"/>
</dbReference>
<proteinExistence type="predicted"/>
<evidence type="ECO:0000313" key="1">
    <source>
        <dbReference type="EMBL" id="NJB66003.1"/>
    </source>
</evidence>
<sequence>MSKSFLAYKLITHCPSNGSPVLSIGMPDVESERPAVFEMTDQVEIYLIRWL</sequence>
<dbReference type="Proteomes" id="UP000783934">
    <property type="component" value="Unassembled WGS sequence"/>
</dbReference>
<dbReference type="RefSeq" id="WP_167661909.1">
    <property type="nucleotide sequence ID" value="NZ_BMCQ01000005.1"/>
</dbReference>
<comment type="caution">
    <text evidence="1">The sequence shown here is derived from an EMBL/GenBank/DDBJ whole genome shotgun (WGS) entry which is preliminary data.</text>
</comment>
<name>A0ABX0WTA8_9BURK</name>
<evidence type="ECO:0000313" key="2">
    <source>
        <dbReference type="Proteomes" id="UP000783934"/>
    </source>
</evidence>